<reference evidence="4" key="1">
    <citation type="submission" date="2022-10" db="EMBL/GenBank/DDBJ databases">
        <authorList>
            <person name="Koch H."/>
        </authorList>
    </citation>
    <scope>NUCLEOTIDE SEQUENCE</scope>
    <source>
        <strain evidence="4">DNF</strain>
    </source>
</reference>
<keyword evidence="2" id="KW-0732">Signal</keyword>
<sequence length="317" mass="31903">MKRNNVIPNAFRLFIACFMLWVATANMAVASEAQSAYDDLGRLTTVVDEAGNTAIYNYDAVGNLLGSDRFTPGASGIGIYTLLPGKGAVGAQVKIQGYGFDPTPSNNMVIFNGTNATVVSSTAYAIIVTVPASATTGTVSVTNTNGSANSPQAFTVLGAPTITSVTPSSVAQGTQRTITIVGTQLATATAVSFTQAGLSATILTGVTATSLPVKLVVAATVPPGTYAFTVTTPQGTANSGSVTISIAAPAPSFALTRSHVSVAMPFPSVSATAAPSGRAMTVAPPTSEWMAYPDVPGTSAPTGRSMTVAPPVSAAMP</sequence>
<dbReference type="InterPro" id="IPR006530">
    <property type="entry name" value="YD"/>
</dbReference>
<dbReference type="SUPFAM" id="SSF81296">
    <property type="entry name" value="E set domains"/>
    <property type="match status" value="1"/>
</dbReference>
<dbReference type="Gene3D" id="2.60.40.10">
    <property type="entry name" value="Immunoglobulins"/>
    <property type="match status" value="2"/>
</dbReference>
<dbReference type="InterPro" id="IPR014756">
    <property type="entry name" value="Ig_E-set"/>
</dbReference>
<evidence type="ECO:0000313" key="5">
    <source>
        <dbReference type="Proteomes" id="UP001179121"/>
    </source>
</evidence>
<dbReference type="Pfam" id="PF01833">
    <property type="entry name" value="TIG"/>
    <property type="match status" value="1"/>
</dbReference>
<protein>
    <recommendedName>
        <fullName evidence="3">IPT/TIG domain-containing protein</fullName>
    </recommendedName>
</protein>
<organism evidence="4 5">
    <name type="scientific">Nitrospira tepida</name>
    <dbReference type="NCBI Taxonomy" id="2973512"/>
    <lineage>
        <taxon>Bacteria</taxon>
        <taxon>Pseudomonadati</taxon>
        <taxon>Nitrospirota</taxon>
        <taxon>Nitrospiria</taxon>
        <taxon>Nitrospirales</taxon>
        <taxon>Nitrospiraceae</taxon>
        <taxon>Nitrospira</taxon>
    </lineage>
</organism>
<gene>
    <name evidence="4" type="ORF">DNFV4_00685</name>
</gene>
<dbReference type="AlphaFoldDB" id="A0AA86MWH4"/>
<proteinExistence type="predicted"/>
<dbReference type="Pfam" id="PF05593">
    <property type="entry name" value="RHS_repeat"/>
    <property type="match status" value="1"/>
</dbReference>
<evidence type="ECO:0000256" key="2">
    <source>
        <dbReference type="SAM" id="SignalP"/>
    </source>
</evidence>
<dbReference type="InterPro" id="IPR031325">
    <property type="entry name" value="RHS_repeat"/>
</dbReference>
<name>A0AA86MWH4_9BACT</name>
<evidence type="ECO:0000256" key="1">
    <source>
        <dbReference type="SAM" id="MobiDB-lite"/>
    </source>
</evidence>
<dbReference type="InterPro" id="IPR013783">
    <property type="entry name" value="Ig-like_fold"/>
</dbReference>
<evidence type="ECO:0000259" key="3">
    <source>
        <dbReference type="Pfam" id="PF01833"/>
    </source>
</evidence>
<dbReference type="NCBIfam" id="TIGR01643">
    <property type="entry name" value="YD_repeat_2x"/>
    <property type="match status" value="1"/>
</dbReference>
<dbReference type="EMBL" id="OX365700">
    <property type="protein sequence ID" value="CAI4030257.1"/>
    <property type="molecule type" value="Genomic_DNA"/>
</dbReference>
<keyword evidence="5" id="KW-1185">Reference proteome</keyword>
<feature type="domain" description="IPT/TIG" evidence="3">
    <location>
        <begin position="80"/>
        <end position="155"/>
    </location>
</feature>
<dbReference type="KEGG" id="nti:DNFV4_00685"/>
<feature type="signal peptide" evidence="2">
    <location>
        <begin position="1"/>
        <end position="27"/>
    </location>
</feature>
<dbReference type="InterPro" id="IPR002909">
    <property type="entry name" value="IPT_dom"/>
</dbReference>
<dbReference type="Proteomes" id="UP001179121">
    <property type="component" value="Chromosome"/>
</dbReference>
<accession>A0AA86MWH4</accession>
<feature type="region of interest" description="Disordered" evidence="1">
    <location>
        <begin position="298"/>
        <end position="317"/>
    </location>
</feature>
<feature type="chain" id="PRO_5041669725" description="IPT/TIG domain-containing protein" evidence="2">
    <location>
        <begin position="28"/>
        <end position="317"/>
    </location>
</feature>
<evidence type="ECO:0000313" key="4">
    <source>
        <dbReference type="EMBL" id="CAI4030257.1"/>
    </source>
</evidence>